<evidence type="ECO:0000313" key="4">
    <source>
        <dbReference type="Proteomes" id="UP000242381"/>
    </source>
</evidence>
<accession>A0A1X0S2B1</accession>
<feature type="compositionally biased region" description="Basic residues" evidence="2">
    <location>
        <begin position="1"/>
        <end position="19"/>
    </location>
</feature>
<feature type="compositionally biased region" description="Basic and acidic residues" evidence="2">
    <location>
        <begin position="20"/>
        <end position="31"/>
    </location>
</feature>
<evidence type="ECO:0000256" key="2">
    <source>
        <dbReference type="SAM" id="MobiDB-lite"/>
    </source>
</evidence>
<keyword evidence="1" id="KW-0175">Coiled coil</keyword>
<dbReference type="Proteomes" id="UP000242381">
    <property type="component" value="Unassembled WGS sequence"/>
</dbReference>
<dbReference type="Gene3D" id="1.20.120.20">
    <property type="entry name" value="Apolipoprotein"/>
    <property type="match status" value="1"/>
</dbReference>
<dbReference type="VEuPathDB" id="FungiDB:BCV72DRAFT_240747"/>
<organism evidence="3 4">
    <name type="scientific">Rhizopus microsporus</name>
    <dbReference type="NCBI Taxonomy" id="58291"/>
    <lineage>
        <taxon>Eukaryota</taxon>
        <taxon>Fungi</taxon>
        <taxon>Fungi incertae sedis</taxon>
        <taxon>Mucoromycota</taxon>
        <taxon>Mucoromycotina</taxon>
        <taxon>Mucoromycetes</taxon>
        <taxon>Mucorales</taxon>
        <taxon>Mucorineae</taxon>
        <taxon>Rhizopodaceae</taxon>
        <taxon>Rhizopus</taxon>
    </lineage>
</organism>
<reference evidence="3 4" key="1">
    <citation type="journal article" date="2016" name="Proc. Natl. Acad. Sci. U.S.A.">
        <title>Lipid metabolic changes in an early divergent fungus govern the establishment of a mutualistic symbiosis with endobacteria.</title>
        <authorList>
            <person name="Lastovetsky O.A."/>
            <person name="Gaspar M.L."/>
            <person name="Mondo S.J."/>
            <person name="LaButti K.M."/>
            <person name="Sandor L."/>
            <person name="Grigoriev I.V."/>
            <person name="Henry S.A."/>
            <person name="Pawlowska T.E."/>
        </authorList>
    </citation>
    <scope>NUCLEOTIDE SEQUENCE [LARGE SCALE GENOMIC DNA]</scope>
    <source>
        <strain evidence="3 4">ATCC 11559</strain>
    </source>
</reference>
<feature type="region of interest" description="Disordered" evidence="2">
    <location>
        <begin position="1"/>
        <end position="31"/>
    </location>
</feature>
<proteinExistence type="predicted"/>
<feature type="coiled-coil region" evidence="1">
    <location>
        <begin position="258"/>
        <end position="285"/>
    </location>
</feature>
<dbReference type="OMA" id="VHAIANK"/>
<sequence>MARHHKHHSQNHHHHHSHENHKEETVTQEEKEPQIIGLVEQEMNIPNKKPSSNTATGFVSRVSSIPVVQDSLSTVQAIASKTSLGRLALSTANNTLTTVSKYTSQPKYVQTYYESYIQPQIEKADALGCRSLDFIETKFPVVSQPTEDIVRAVTVPSYQIVDGVKVKIDSIKQPAHQVAKEANKRFGSVVDNVEAVINRYLPPAEAKQQDRTVDEVNQAVRAYYLLNEATLRLTQRVQDQVKTTTAQIPRSPSDLARIAETSALIQKATLNIQSLQETLAVYAQAAQQRLPPAVTERVLVLHATTQERIQGLTQQVSTQLQQVMGYIKVQSSETPEWLRSRISSLVDIANKQVELVRNEYSRKDINSFDKARNVAQGFQSQVLPVLETIQAQLNHYTEVARQKASTKFPFDYLGLNHAPKLAQAQ</sequence>
<gene>
    <name evidence="3" type="ORF">BCV71DRAFT_290875</name>
</gene>
<evidence type="ECO:0000313" key="3">
    <source>
        <dbReference type="EMBL" id="ORE18455.1"/>
    </source>
</evidence>
<protein>
    <recommendedName>
        <fullName evidence="5">Lipid droplet-associated perilipin protein</fullName>
    </recommendedName>
</protein>
<dbReference type="SUPFAM" id="SSF58113">
    <property type="entry name" value="Apolipoprotein A-I"/>
    <property type="match status" value="1"/>
</dbReference>
<name>A0A1X0S2B1_RHIZD</name>
<dbReference type="EMBL" id="KV921330">
    <property type="protein sequence ID" value="ORE18455.1"/>
    <property type="molecule type" value="Genomic_DNA"/>
</dbReference>
<evidence type="ECO:0000256" key="1">
    <source>
        <dbReference type="SAM" id="Coils"/>
    </source>
</evidence>
<dbReference type="AlphaFoldDB" id="A0A1X0S2B1"/>
<evidence type="ECO:0008006" key="5">
    <source>
        <dbReference type="Google" id="ProtNLM"/>
    </source>
</evidence>